<evidence type="ECO:0000259" key="5">
    <source>
        <dbReference type="Pfam" id="PF01168"/>
    </source>
</evidence>
<keyword evidence="7" id="KW-1185">Reference proteome</keyword>
<evidence type="ECO:0000256" key="2">
    <source>
        <dbReference type="HAMAP-Rule" id="MF_02087"/>
    </source>
</evidence>
<dbReference type="Proteomes" id="UP000290759">
    <property type="component" value="Unassembled WGS sequence"/>
</dbReference>
<gene>
    <name evidence="6" type="ORF">D3273_04550</name>
</gene>
<dbReference type="HAMAP" id="MF_02087">
    <property type="entry name" value="PLP_homeostasis"/>
    <property type="match status" value="1"/>
</dbReference>
<evidence type="ECO:0000256" key="4">
    <source>
        <dbReference type="RuleBase" id="RU004514"/>
    </source>
</evidence>
<name>A0A4Q2UDH7_9HYPH</name>
<dbReference type="PIRSF" id="PIRSF004848">
    <property type="entry name" value="YBL036c_PLPDEIII"/>
    <property type="match status" value="1"/>
</dbReference>
<comment type="function">
    <text evidence="2">Pyridoxal 5'-phosphate (PLP)-binding protein, which is involved in PLP homeostasis.</text>
</comment>
<dbReference type="Pfam" id="PF01168">
    <property type="entry name" value="Ala_racemase_N"/>
    <property type="match status" value="1"/>
</dbReference>
<evidence type="ECO:0000313" key="7">
    <source>
        <dbReference type="Proteomes" id="UP000290759"/>
    </source>
</evidence>
<comment type="cofactor">
    <cofactor evidence="3">
        <name>pyridoxal 5'-phosphate</name>
        <dbReference type="ChEBI" id="CHEBI:597326"/>
    </cofactor>
</comment>
<dbReference type="RefSeq" id="WP_129223950.1">
    <property type="nucleotide sequence ID" value="NZ_QYBB01000003.1"/>
</dbReference>
<dbReference type="InterPro" id="IPR011078">
    <property type="entry name" value="PyrdxlP_homeostasis"/>
</dbReference>
<dbReference type="EMBL" id="QYBB01000003">
    <property type="protein sequence ID" value="RYC33146.1"/>
    <property type="molecule type" value="Genomic_DNA"/>
</dbReference>
<evidence type="ECO:0000256" key="3">
    <source>
        <dbReference type="PIRSR" id="PIRSR004848-1"/>
    </source>
</evidence>
<dbReference type="OrthoDB" id="9804072at2"/>
<dbReference type="NCBIfam" id="TIGR00044">
    <property type="entry name" value="YggS family pyridoxal phosphate-dependent enzyme"/>
    <property type="match status" value="1"/>
</dbReference>
<sequence length="231" mass="24127">MADTETAPDDVPARLAAVAAQVARSARDVGRDPGSVSLVAVSKTHAAAVVAPALEAGHRAFGENRVQETKGKWLELRERFPGVELHLIGPLQSNKAREAVELFDVIETVDRPKIAEALAAEIARAGRAVKLFVEVNTGAEPQKAGVLPGDADAFLKHCRDALGLDVAGLMCIPPADEQASPHFALLAKIAAANGVPGLSMGMSSDFELGIQLGATHVRVGTAIFGARPPLR</sequence>
<protein>
    <recommendedName>
        <fullName evidence="2">Pyridoxal phosphate homeostasis protein</fullName>
        <shortName evidence="2">PLP homeostasis protein</shortName>
    </recommendedName>
</protein>
<dbReference type="PANTHER" id="PTHR10146:SF14">
    <property type="entry name" value="PYRIDOXAL PHOSPHATE HOMEOSTASIS PROTEIN"/>
    <property type="match status" value="1"/>
</dbReference>
<feature type="domain" description="Alanine racemase N-terminal" evidence="5">
    <location>
        <begin position="16"/>
        <end position="228"/>
    </location>
</feature>
<keyword evidence="1 2" id="KW-0663">Pyridoxal phosphate</keyword>
<dbReference type="Gene3D" id="3.20.20.10">
    <property type="entry name" value="Alanine racemase"/>
    <property type="match status" value="1"/>
</dbReference>
<dbReference type="InterPro" id="IPR029066">
    <property type="entry name" value="PLP-binding_barrel"/>
</dbReference>
<reference evidence="6 7" key="2">
    <citation type="submission" date="2019-02" db="EMBL/GenBank/DDBJ databases">
        <title>'Lichenibacterium ramalinii' gen. nov. sp. nov., 'Lichenibacterium minor' gen. nov. sp. nov.</title>
        <authorList>
            <person name="Pankratov T."/>
        </authorList>
    </citation>
    <scope>NUCLEOTIDE SEQUENCE [LARGE SCALE GENOMIC DNA]</scope>
    <source>
        <strain evidence="6 7">RmlP026</strain>
    </source>
</reference>
<dbReference type="AlphaFoldDB" id="A0A4Q2UDH7"/>
<feature type="modified residue" description="N6-(pyridoxal phosphate)lysine" evidence="2 3">
    <location>
        <position position="43"/>
    </location>
</feature>
<dbReference type="GO" id="GO:0030170">
    <property type="term" value="F:pyridoxal phosphate binding"/>
    <property type="evidence" value="ECO:0007669"/>
    <property type="project" value="UniProtKB-UniRule"/>
</dbReference>
<evidence type="ECO:0000313" key="6">
    <source>
        <dbReference type="EMBL" id="RYC33146.1"/>
    </source>
</evidence>
<comment type="caution">
    <text evidence="6">The sequence shown here is derived from an EMBL/GenBank/DDBJ whole genome shotgun (WGS) entry which is preliminary data.</text>
</comment>
<dbReference type="FunFam" id="3.20.20.10:FF:000018">
    <property type="entry name" value="Pyridoxal phosphate homeostasis protein"/>
    <property type="match status" value="1"/>
</dbReference>
<dbReference type="InterPro" id="IPR001608">
    <property type="entry name" value="Ala_racemase_N"/>
</dbReference>
<reference evidence="6 7" key="1">
    <citation type="submission" date="2018-12" db="EMBL/GenBank/DDBJ databases">
        <authorList>
            <person name="Grouzdev D.S."/>
            <person name="Krutkina M.S."/>
        </authorList>
    </citation>
    <scope>NUCLEOTIDE SEQUENCE [LARGE SCALE GENOMIC DNA]</scope>
    <source>
        <strain evidence="6 7">RmlP026</strain>
    </source>
</reference>
<proteinExistence type="inferred from homology"/>
<dbReference type="PANTHER" id="PTHR10146">
    <property type="entry name" value="PROLINE SYNTHETASE CO-TRANSCRIBED BACTERIAL HOMOLOG PROTEIN"/>
    <property type="match status" value="1"/>
</dbReference>
<evidence type="ECO:0000256" key="1">
    <source>
        <dbReference type="ARBA" id="ARBA00022898"/>
    </source>
</evidence>
<organism evidence="6 7">
    <name type="scientific">Lichenibacterium minor</name>
    <dbReference type="NCBI Taxonomy" id="2316528"/>
    <lineage>
        <taxon>Bacteria</taxon>
        <taxon>Pseudomonadati</taxon>
        <taxon>Pseudomonadota</taxon>
        <taxon>Alphaproteobacteria</taxon>
        <taxon>Hyphomicrobiales</taxon>
        <taxon>Lichenihabitantaceae</taxon>
        <taxon>Lichenibacterium</taxon>
    </lineage>
</organism>
<comment type="similarity">
    <text evidence="2 4">Belongs to the pyridoxal phosphate-binding protein YggS/PROSC family.</text>
</comment>
<dbReference type="SUPFAM" id="SSF51419">
    <property type="entry name" value="PLP-binding barrel"/>
    <property type="match status" value="1"/>
</dbReference>
<accession>A0A4Q2UDH7</accession>
<dbReference type="CDD" id="cd00635">
    <property type="entry name" value="PLPDE_III_YBL036c_like"/>
    <property type="match status" value="1"/>
</dbReference>